<evidence type="ECO:0000313" key="1">
    <source>
        <dbReference type="EMBL" id="VDM93300.1"/>
    </source>
</evidence>
<dbReference type="OrthoDB" id="5827722at2759"/>
<dbReference type="STRING" id="42157.A0A182ENJ2"/>
<dbReference type="EMBL" id="UYRW01004914">
    <property type="protein sequence ID" value="VDM93300.1"/>
    <property type="molecule type" value="Genomic_DNA"/>
</dbReference>
<gene>
    <name evidence="1" type="ORF">NOO_LOCUS9694</name>
</gene>
<protein>
    <submittedName>
        <fullName evidence="3">RYDR_ITPR domain-containing protein</fullName>
    </submittedName>
</protein>
<dbReference type="WBParaSite" id="nOo.2.0.1.t09694-RA">
    <property type="protein sequence ID" value="nOo.2.0.1.t09694-RA"/>
    <property type="gene ID" value="nOo.2.0.1.g09694"/>
</dbReference>
<organism evidence="3">
    <name type="scientific">Onchocerca ochengi</name>
    <name type="common">Filarial nematode worm</name>
    <dbReference type="NCBI Taxonomy" id="42157"/>
    <lineage>
        <taxon>Eukaryota</taxon>
        <taxon>Metazoa</taxon>
        <taxon>Ecdysozoa</taxon>
        <taxon>Nematoda</taxon>
        <taxon>Chromadorea</taxon>
        <taxon>Rhabditida</taxon>
        <taxon>Spirurina</taxon>
        <taxon>Spiruromorpha</taxon>
        <taxon>Filarioidea</taxon>
        <taxon>Onchocercidae</taxon>
        <taxon>Onchocerca</taxon>
    </lineage>
</organism>
<dbReference type="Proteomes" id="UP000271087">
    <property type="component" value="Unassembled WGS sequence"/>
</dbReference>
<reference evidence="1 2" key="2">
    <citation type="submission" date="2018-08" db="EMBL/GenBank/DDBJ databases">
        <authorList>
            <person name="Laetsch R D."/>
            <person name="Stevens L."/>
            <person name="Kumar S."/>
            <person name="Blaxter L. M."/>
        </authorList>
    </citation>
    <scope>NUCLEOTIDE SEQUENCE [LARGE SCALE GENOMIC DNA]</scope>
</reference>
<accession>A0A182ENJ2</accession>
<reference evidence="3" key="1">
    <citation type="submission" date="2016-06" db="UniProtKB">
        <authorList>
            <consortium name="WormBaseParasite"/>
        </authorList>
    </citation>
    <scope>IDENTIFICATION</scope>
</reference>
<evidence type="ECO:0000313" key="3">
    <source>
        <dbReference type="WBParaSite" id="nOo.2.0.1.t09694-RA"/>
    </source>
</evidence>
<evidence type="ECO:0000313" key="2">
    <source>
        <dbReference type="Proteomes" id="UP000271087"/>
    </source>
</evidence>
<proteinExistence type="predicted"/>
<keyword evidence="2" id="KW-1185">Reference proteome</keyword>
<sequence length="168" mass="19439">MNDINERPVFNQEQIDKELKQVVLLDQILAEHGTLTLKALKDVGNVFKNLNDLATFIGVRTNIFEVSFDLVRNHSQEFREMFGYLVNFLCGIDQPKRSLEVVIQVIERFNAIVVREVGCSEKKVRLFLEKHKNFFILCPNDTVMLNPTCLKIPSVWERKALPTYNNGI</sequence>
<dbReference type="AlphaFoldDB" id="A0A182ENJ2"/>
<name>A0A182ENJ2_ONCOC</name>